<sequence length="110" mass="11945">MLGTKKKLGNGEVGPVDVSINLKEDGNQAAISFINGCGWAMLTCMVEIDRVVIRYVKAGRPRVVNGAMHNQYQFEVNRCINEEVNFQGSSANSVEGDSGQDGRTDGGYNF</sequence>
<evidence type="ECO:0000313" key="2">
    <source>
        <dbReference type="EMBL" id="KAH3782868.1"/>
    </source>
</evidence>
<accession>A0A9D4ISW1</accession>
<dbReference type="AlphaFoldDB" id="A0A9D4ISW1"/>
<comment type="caution">
    <text evidence="2">The sequence shown here is derived from an EMBL/GenBank/DDBJ whole genome shotgun (WGS) entry which is preliminary data.</text>
</comment>
<reference evidence="2" key="2">
    <citation type="submission" date="2020-11" db="EMBL/GenBank/DDBJ databases">
        <authorList>
            <person name="McCartney M.A."/>
            <person name="Auch B."/>
            <person name="Kono T."/>
            <person name="Mallez S."/>
            <person name="Becker A."/>
            <person name="Gohl D.M."/>
            <person name="Silverstein K.A.T."/>
            <person name="Koren S."/>
            <person name="Bechman K.B."/>
            <person name="Herman A."/>
            <person name="Abrahante J.E."/>
            <person name="Garbe J."/>
        </authorList>
    </citation>
    <scope>NUCLEOTIDE SEQUENCE</scope>
    <source>
        <strain evidence="2">Duluth1</strain>
        <tissue evidence="2">Whole animal</tissue>
    </source>
</reference>
<keyword evidence="3" id="KW-1185">Reference proteome</keyword>
<evidence type="ECO:0000313" key="3">
    <source>
        <dbReference type="Proteomes" id="UP000828390"/>
    </source>
</evidence>
<gene>
    <name evidence="2" type="ORF">DPMN_160789</name>
</gene>
<protein>
    <submittedName>
        <fullName evidence="2">Uncharacterized protein</fullName>
    </submittedName>
</protein>
<feature type="region of interest" description="Disordered" evidence="1">
    <location>
        <begin position="89"/>
        <end position="110"/>
    </location>
</feature>
<proteinExistence type="predicted"/>
<dbReference type="Proteomes" id="UP000828390">
    <property type="component" value="Unassembled WGS sequence"/>
</dbReference>
<evidence type="ECO:0000256" key="1">
    <source>
        <dbReference type="SAM" id="MobiDB-lite"/>
    </source>
</evidence>
<name>A0A9D4ISW1_DREPO</name>
<reference evidence="2" key="1">
    <citation type="journal article" date="2019" name="bioRxiv">
        <title>The Genome of the Zebra Mussel, Dreissena polymorpha: A Resource for Invasive Species Research.</title>
        <authorList>
            <person name="McCartney M.A."/>
            <person name="Auch B."/>
            <person name="Kono T."/>
            <person name="Mallez S."/>
            <person name="Zhang Y."/>
            <person name="Obille A."/>
            <person name="Becker A."/>
            <person name="Abrahante J.E."/>
            <person name="Garbe J."/>
            <person name="Badalamenti J.P."/>
            <person name="Herman A."/>
            <person name="Mangelson H."/>
            <person name="Liachko I."/>
            <person name="Sullivan S."/>
            <person name="Sone E.D."/>
            <person name="Koren S."/>
            <person name="Silverstein K.A.T."/>
            <person name="Beckman K.B."/>
            <person name="Gohl D.M."/>
        </authorList>
    </citation>
    <scope>NUCLEOTIDE SEQUENCE</scope>
    <source>
        <strain evidence="2">Duluth1</strain>
        <tissue evidence="2">Whole animal</tissue>
    </source>
</reference>
<dbReference type="EMBL" id="JAIWYP010000008">
    <property type="protein sequence ID" value="KAH3782868.1"/>
    <property type="molecule type" value="Genomic_DNA"/>
</dbReference>
<organism evidence="2 3">
    <name type="scientific">Dreissena polymorpha</name>
    <name type="common">Zebra mussel</name>
    <name type="synonym">Mytilus polymorpha</name>
    <dbReference type="NCBI Taxonomy" id="45954"/>
    <lineage>
        <taxon>Eukaryota</taxon>
        <taxon>Metazoa</taxon>
        <taxon>Spiralia</taxon>
        <taxon>Lophotrochozoa</taxon>
        <taxon>Mollusca</taxon>
        <taxon>Bivalvia</taxon>
        <taxon>Autobranchia</taxon>
        <taxon>Heteroconchia</taxon>
        <taxon>Euheterodonta</taxon>
        <taxon>Imparidentia</taxon>
        <taxon>Neoheterodontei</taxon>
        <taxon>Myida</taxon>
        <taxon>Dreissenoidea</taxon>
        <taxon>Dreissenidae</taxon>
        <taxon>Dreissena</taxon>
    </lineage>
</organism>